<dbReference type="InterPro" id="IPR010982">
    <property type="entry name" value="Lambda_DNA-bd_dom_sf"/>
</dbReference>
<gene>
    <name evidence="2" type="ORF">C8P70_1043</name>
</gene>
<accession>A0A4R7F7T5</accession>
<dbReference type="Proteomes" id="UP000295215">
    <property type="component" value="Unassembled WGS sequence"/>
</dbReference>
<dbReference type="CDD" id="cd00093">
    <property type="entry name" value="HTH_XRE"/>
    <property type="match status" value="1"/>
</dbReference>
<feature type="domain" description="HTH cro/C1-type" evidence="1">
    <location>
        <begin position="23"/>
        <end position="69"/>
    </location>
</feature>
<name>A0A4R7F7T5_9FLAO</name>
<organism evidence="2 3">
    <name type="scientific">Myroides indicus</name>
    <dbReference type="NCBI Taxonomy" id="1323422"/>
    <lineage>
        <taxon>Bacteria</taxon>
        <taxon>Pseudomonadati</taxon>
        <taxon>Bacteroidota</taxon>
        <taxon>Flavobacteriia</taxon>
        <taxon>Flavobacteriales</taxon>
        <taxon>Flavobacteriaceae</taxon>
        <taxon>Myroides</taxon>
    </lineage>
</organism>
<dbReference type="SUPFAM" id="SSF47413">
    <property type="entry name" value="lambda repressor-like DNA-binding domains"/>
    <property type="match status" value="1"/>
</dbReference>
<sequence length="228" mass="26258">MMSNFLNINKRILYIIDNICNGSQKKFAERIGFAPQVINNIISGRQSKPSFDVLNAIITSFVDLNPEWLLTGKGSFLRDYTNFEFQFQSASSDQFLIPLLGNIDSNQPDTKKFSSDQLYINTQIHFPEATSALQYNHQNMLEFPKGSIIILKEVLDKDLIVWGNNYCIETSEYRIIKKIQKSDKTDHILGYSTNLERYNDGKLIHETIEISLKSIKRLFSIVGYSIRL</sequence>
<dbReference type="AlphaFoldDB" id="A0A4R7F7T5"/>
<evidence type="ECO:0000313" key="3">
    <source>
        <dbReference type="Proteomes" id="UP000295215"/>
    </source>
</evidence>
<evidence type="ECO:0000313" key="2">
    <source>
        <dbReference type="EMBL" id="TDS64287.1"/>
    </source>
</evidence>
<proteinExistence type="predicted"/>
<dbReference type="EMBL" id="SOAG01000004">
    <property type="protein sequence ID" value="TDS64287.1"/>
    <property type="molecule type" value="Genomic_DNA"/>
</dbReference>
<dbReference type="Pfam" id="PF01381">
    <property type="entry name" value="HTH_3"/>
    <property type="match status" value="1"/>
</dbReference>
<dbReference type="RefSeq" id="WP_133711744.1">
    <property type="nucleotide sequence ID" value="NZ_SOAG01000004.1"/>
</dbReference>
<evidence type="ECO:0000259" key="1">
    <source>
        <dbReference type="PROSITE" id="PS50943"/>
    </source>
</evidence>
<protein>
    <submittedName>
        <fullName evidence="2">Helix-turn-helix protein</fullName>
    </submittedName>
</protein>
<dbReference type="OrthoDB" id="796548at2"/>
<dbReference type="InterPro" id="IPR001387">
    <property type="entry name" value="Cro/C1-type_HTH"/>
</dbReference>
<dbReference type="GO" id="GO:0003677">
    <property type="term" value="F:DNA binding"/>
    <property type="evidence" value="ECO:0007669"/>
    <property type="project" value="InterPro"/>
</dbReference>
<comment type="caution">
    <text evidence="2">The sequence shown here is derived from an EMBL/GenBank/DDBJ whole genome shotgun (WGS) entry which is preliminary data.</text>
</comment>
<dbReference type="PROSITE" id="PS50943">
    <property type="entry name" value="HTH_CROC1"/>
    <property type="match status" value="1"/>
</dbReference>
<keyword evidence="3" id="KW-1185">Reference proteome</keyword>
<dbReference type="Gene3D" id="1.10.260.40">
    <property type="entry name" value="lambda repressor-like DNA-binding domains"/>
    <property type="match status" value="1"/>
</dbReference>
<reference evidence="2 3" key="1">
    <citation type="submission" date="2019-03" db="EMBL/GenBank/DDBJ databases">
        <title>Genomic Encyclopedia of Archaeal and Bacterial Type Strains, Phase II (KMG-II): from individual species to whole genera.</title>
        <authorList>
            <person name="Goeker M."/>
        </authorList>
    </citation>
    <scope>NUCLEOTIDE SEQUENCE [LARGE SCALE GENOMIC DNA]</scope>
    <source>
        <strain evidence="2 3">DSM 28213</strain>
    </source>
</reference>